<comment type="caution">
    <text evidence="2">The sequence shown here is derived from an EMBL/GenBank/DDBJ whole genome shotgun (WGS) entry which is preliminary data.</text>
</comment>
<protein>
    <submittedName>
        <fullName evidence="2">Putative F-box domain-containing protein</fullName>
    </submittedName>
</protein>
<evidence type="ECO:0000259" key="1">
    <source>
        <dbReference type="PROSITE" id="PS50181"/>
    </source>
</evidence>
<reference evidence="2 3" key="1">
    <citation type="journal article" date="2018" name="Nat. Genet.">
        <title>The Rosa genome provides new insights in the design of modern roses.</title>
        <authorList>
            <person name="Bendahmane M."/>
        </authorList>
    </citation>
    <scope>NUCLEOTIDE SEQUENCE [LARGE SCALE GENOMIC DNA]</scope>
    <source>
        <strain evidence="3">cv. Old Blush</strain>
    </source>
</reference>
<dbReference type="PROSITE" id="PS50181">
    <property type="entry name" value="FBOX"/>
    <property type="match status" value="1"/>
</dbReference>
<dbReference type="PANTHER" id="PTHR31293">
    <property type="entry name" value="RNI-LIKE SUPERFAMILY PROTEIN"/>
    <property type="match status" value="1"/>
</dbReference>
<gene>
    <name evidence="2" type="ORF">RchiOBHm_Chr5g0028191</name>
</gene>
<dbReference type="OMA" id="RINDWIC"/>
<dbReference type="InterPro" id="IPR055294">
    <property type="entry name" value="FBL60-like"/>
</dbReference>
<dbReference type="InterPro" id="IPR053781">
    <property type="entry name" value="F-box_AtFBL13-like"/>
</dbReference>
<dbReference type="SUPFAM" id="SSF81383">
    <property type="entry name" value="F-box domain"/>
    <property type="match status" value="1"/>
</dbReference>
<accession>A0A2P6Q9C3</accession>
<evidence type="ECO:0000313" key="2">
    <source>
        <dbReference type="EMBL" id="PRQ30767.1"/>
    </source>
</evidence>
<evidence type="ECO:0000313" key="3">
    <source>
        <dbReference type="Proteomes" id="UP000238479"/>
    </source>
</evidence>
<feature type="domain" description="F-box" evidence="1">
    <location>
        <begin position="12"/>
        <end position="60"/>
    </location>
</feature>
<organism evidence="2 3">
    <name type="scientific">Rosa chinensis</name>
    <name type="common">China rose</name>
    <dbReference type="NCBI Taxonomy" id="74649"/>
    <lineage>
        <taxon>Eukaryota</taxon>
        <taxon>Viridiplantae</taxon>
        <taxon>Streptophyta</taxon>
        <taxon>Embryophyta</taxon>
        <taxon>Tracheophyta</taxon>
        <taxon>Spermatophyta</taxon>
        <taxon>Magnoliopsida</taxon>
        <taxon>eudicotyledons</taxon>
        <taxon>Gunneridae</taxon>
        <taxon>Pentapetalae</taxon>
        <taxon>rosids</taxon>
        <taxon>fabids</taxon>
        <taxon>Rosales</taxon>
        <taxon>Rosaceae</taxon>
        <taxon>Rosoideae</taxon>
        <taxon>Rosoideae incertae sedis</taxon>
        <taxon>Rosa</taxon>
    </lineage>
</organism>
<dbReference type="Gramene" id="PRQ30767">
    <property type="protein sequence ID" value="PRQ30767"/>
    <property type="gene ID" value="RchiOBHm_Chr5g0028191"/>
</dbReference>
<dbReference type="STRING" id="74649.A0A2P6Q9C3"/>
<proteinExistence type="predicted"/>
<dbReference type="InterPro" id="IPR001810">
    <property type="entry name" value="F-box_dom"/>
</dbReference>
<sequence length="159" mass="18252">MVSMSKPRAGMRDRISVLPDALLSHILSFLPTPCAVRTSILSVRWRNMSTSLPNLDFDDVKDSFAVPIGPNGKSTFTTFVDRVFLYCDSSDIKKLGLKILYSEDFSRINDWICTAVWRNVVEIDLCLPCQEEDFQFPQSHFMCKTLKVFKLYSNLRTIK</sequence>
<dbReference type="InterPro" id="IPR036047">
    <property type="entry name" value="F-box-like_dom_sf"/>
</dbReference>
<dbReference type="PANTHER" id="PTHR31293:SF12">
    <property type="entry name" value="RNI-LIKE SUPERFAMILY PROTEIN"/>
    <property type="match status" value="1"/>
</dbReference>
<name>A0A2P6Q9C3_ROSCH</name>
<dbReference type="Proteomes" id="UP000238479">
    <property type="component" value="Chromosome 5"/>
</dbReference>
<keyword evidence="3" id="KW-1185">Reference proteome</keyword>
<dbReference type="Pfam" id="PF00646">
    <property type="entry name" value="F-box"/>
    <property type="match status" value="1"/>
</dbReference>
<dbReference type="EMBL" id="PDCK01000043">
    <property type="protein sequence ID" value="PRQ30767.1"/>
    <property type="molecule type" value="Genomic_DNA"/>
</dbReference>
<dbReference type="AlphaFoldDB" id="A0A2P6Q9C3"/>
<dbReference type="CDD" id="cd22160">
    <property type="entry name" value="F-box_AtFBL13-like"/>
    <property type="match status" value="1"/>
</dbReference>
<dbReference type="Gene3D" id="1.20.1280.50">
    <property type="match status" value="1"/>
</dbReference>